<evidence type="ECO:0000313" key="2">
    <source>
        <dbReference type="Proteomes" id="UP000824998"/>
    </source>
</evidence>
<evidence type="ECO:0000313" key="1">
    <source>
        <dbReference type="EMBL" id="KAG9228877.1"/>
    </source>
</evidence>
<dbReference type="Pfam" id="PF11017">
    <property type="entry name" value="DUF2855"/>
    <property type="match status" value="1"/>
</dbReference>
<name>A0A9P7Y8M9_9HELO</name>
<dbReference type="OrthoDB" id="192702at2759"/>
<comment type="caution">
    <text evidence="1">The sequence shown here is derived from an EMBL/GenBank/DDBJ whole genome shotgun (WGS) entry which is preliminary data.</text>
</comment>
<accession>A0A9P7Y8M9</accession>
<dbReference type="Proteomes" id="UP000824998">
    <property type="component" value="Unassembled WGS sequence"/>
</dbReference>
<dbReference type="AlphaFoldDB" id="A0A9P7Y8M9"/>
<dbReference type="EMBL" id="MU251848">
    <property type="protein sequence ID" value="KAG9228877.1"/>
    <property type="molecule type" value="Genomic_DNA"/>
</dbReference>
<gene>
    <name evidence="1" type="ORF">BJ875DRAFT_476411</name>
</gene>
<keyword evidence="2" id="KW-1185">Reference proteome</keyword>
<protein>
    <submittedName>
        <fullName evidence="1">Uncharacterized protein</fullName>
    </submittedName>
</protein>
<dbReference type="InterPro" id="IPR021276">
    <property type="entry name" value="DUF2855"/>
</dbReference>
<proteinExistence type="predicted"/>
<reference evidence="1" key="1">
    <citation type="journal article" date="2021" name="IMA Fungus">
        <title>Genomic characterization of three marine fungi, including Emericellopsis atlantica sp. nov. with signatures of a generalist lifestyle and marine biomass degradation.</title>
        <authorList>
            <person name="Hagestad O.C."/>
            <person name="Hou L."/>
            <person name="Andersen J.H."/>
            <person name="Hansen E.H."/>
            <person name="Altermark B."/>
            <person name="Li C."/>
            <person name="Kuhnert E."/>
            <person name="Cox R.J."/>
            <person name="Crous P.W."/>
            <person name="Spatafora J.W."/>
            <person name="Lail K."/>
            <person name="Amirebrahimi M."/>
            <person name="Lipzen A."/>
            <person name="Pangilinan J."/>
            <person name="Andreopoulos W."/>
            <person name="Hayes R.D."/>
            <person name="Ng V."/>
            <person name="Grigoriev I.V."/>
            <person name="Jackson S.A."/>
            <person name="Sutton T.D.S."/>
            <person name="Dobson A.D.W."/>
            <person name="Rama T."/>
        </authorList>
    </citation>
    <scope>NUCLEOTIDE SEQUENCE</scope>
    <source>
        <strain evidence="1">TRa018bII</strain>
    </source>
</reference>
<organism evidence="1 2">
    <name type="scientific">Amylocarpus encephaloides</name>
    <dbReference type="NCBI Taxonomy" id="45428"/>
    <lineage>
        <taxon>Eukaryota</taxon>
        <taxon>Fungi</taxon>
        <taxon>Dikarya</taxon>
        <taxon>Ascomycota</taxon>
        <taxon>Pezizomycotina</taxon>
        <taxon>Leotiomycetes</taxon>
        <taxon>Helotiales</taxon>
        <taxon>Helotiales incertae sedis</taxon>
        <taxon>Amylocarpus</taxon>
    </lineage>
</organism>
<sequence>MSSVQVHVISKHDNAQHTVFQLEEEAIPLAESSVRVRTFLISLTSNNLTYARGGTRFGWWDAYPVPQSAPPPYNSQSEWGIVSAWGYGRVVESKVTSIISGSLLWGMWPTSSHAVDLQLEATMPTGHWCEVSKHRKGLMTVYNNYEQYPASGATKDKERMAMTCLWKPLWVASHLLNLSVFSAPPNLHPLGLGDHWSEEDSDLSLAVVISLSASSKTGRNFSWQLAKNRNNASKGPLALLQLTSAPEVMRDYPESALAVKAARYEEFASLTGWVADFRPTRIVIVDFGAAVSNTKSIASIAAAIASSVSIIAVGYEAKIYSSDELKEHSESSQILKKVQLNTSGLRDRTKEAVGIDEFYGALEETWERWIEDGGSKGVSLRQMKGVRGRDGIEGAWQDLCDRRVAPDTGIVITLP</sequence>